<dbReference type="Pfam" id="PF00501">
    <property type="entry name" value="AMP-binding"/>
    <property type="match status" value="1"/>
</dbReference>
<dbReference type="Gene3D" id="3.40.50.12780">
    <property type="entry name" value="N-terminal domain of ligase-like"/>
    <property type="match status" value="1"/>
</dbReference>
<feature type="domain" description="AMP-binding enzyme C-terminal" evidence="2">
    <location>
        <begin position="392"/>
        <end position="433"/>
    </location>
</feature>
<proteinExistence type="predicted"/>
<dbReference type="Gene3D" id="3.30.300.30">
    <property type="match status" value="1"/>
</dbReference>
<keyword evidence="4" id="KW-1185">Reference proteome</keyword>
<sequence length="503" mass="53808">MASNGCLRARGIEEADVVAILMPNGPEIALVLLCCMSQCVAAPLDPSTGEDDLSDAMVQLTARHAIWLQQHKIYSNTIEVACRKAGCRPQPIVRAGTLAGHFSWAETVQRTLSGGLPGPAADMDDTALVLRTSGTTSKPKVVPLTRRGLFTGATCIAHGLGLKTSDCCLNVMPLTHIGGISCSLLSTLLTGGLVYCAPRFDPGSFLELCESLRPQPTWYYAAPTIHKAIALHCKRLPEPPKHSLRLARSGAANLADADAKELREQLGGCIVLPTYSMSECMPVAQPPEGYNLEKTGSVGVPIASSLRIADSAGVALAYGHDGEVCIRGPVVMRGYKENAKANADSFFKDADDGESWFRTGDVGHLDDKGFLFLTGRCKELIKRGGEQVSPYEVEEVLLAHPCVEIAVVFAVPNAFWGEEVAAAIVLKPGVQQTEQRDPDIESALMVADGVSRTQPRTLARSLSKRLADEVAFGLIGGRSEALRSLRVSQEGIIGRRILLQSGW</sequence>
<dbReference type="InterPro" id="IPR000873">
    <property type="entry name" value="AMP-dep_synth/lig_dom"/>
</dbReference>
<evidence type="ECO:0008006" key="5">
    <source>
        <dbReference type="Google" id="ProtNLM"/>
    </source>
</evidence>
<dbReference type="InterPro" id="IPR042099">
    <property type="entry name" value="ANL_N_sf"/>
</dbReference>
<dbReference type="PROSITE" id="PS00455">
    <property type="entry name" value="AMP_BINDING"/>
    <property type="match status" value="1"/>
</dbReference>
<dbReference type="InterPro" id="IPR020845">
    <property type="entry name" value="AMP-binding_CS"/>
</dbReference>
<dbReference type="InterPro" id="IPR045851">
    <property type="entry name" value="AMP-bd_C_sf"/>
</dbReference>
<reference evidence="3" key="1">
    <citation type="submission" date="2023-10" db="EMBL/GenBank/DDBJ databases">
        <authorList>
            <person name="Chen Y."/>
            <person name="Shah S."/>
            <person name="Dougan E. K."/>
            <person name="Thang M."/>
            <person name="Chan C."/>
        </authorList>
    </citation>
    <scope>NUCLEOTIDE SEQUENCE [LARGE SCALE GENOMIC DNA]</scope>
</reference>
<dbReference type="PANTHER" id="PTHR43201">
    <property type="entry name" value="ACYL-COA SYNTHETASE"/>
    <property type="match status" value="1"/>
</dbReference>
<dbReference type="InterPro" id="IPR025110">
    <property type="entry name" value="AMP-bd_C"/>
</dbReference>
<dbReference type="SUPFAM" id="SSF56801">
    <property type="entry name" value="Acetyl-CoA synthetase-like"/>
    <property type="match status" value="1"/>
</dbReference>
<dbReference type="Proteomes" id="UP001189429">
    <property type="component" value="Unassembled WGS sequence"/>
</dbReference>
<evidence type="ECO:0000259" key="2">
    <source>
        <dbReference type="Pfam" id="PF13193"/>
    </source>
</evidence>
<dbReference type="Pfam" id="PF13193">
    <property type="entry name" value="AMP-binding_C"/>
    <property type="match status" value="1"/>
</dbReference>
<accession>A0ABN9Y5L5</accession>
<dbReference type="EMBL" id="CAUYUJ010021638">
    <property type="protein sequence ID" value="CAK0906078.1"/>
    <property type="molecule type" value="Genomic_DNA"/>
</dbReference>
<gene>
    <name evidence="3" type="ORF">PCOR1329_LOCUS81545</name>
</gene>
<feature type="domain" description="AMP-dependent synthetase/ligase" evidence="1">
    <location>
        <begin position="6"/>
        <end position="335"/>
    </location>
</feature>
<name>A0ABN9Y5L5_9DINO</name>
<protein>
    <recommendedName>
        <fullName evidence="5">AMP-dependent synthetase/ligase domain-containing protein</fullName>
    </recommendedName>
</protein>
<dbReference type="PANTHER" id="PTHR43201:SF10">
    <property type="entry name" value="CARRIER DOMAIN-CONTAINING PROTEIN"/>
    <property type="match status" value="1"/>
</dbReference>
<comment type="caution">
    <text evidence="3">The sequence shown here is derived from an EMBL/GenBank/DDBJ whole genome shotgun (WGS) entry which is preliminary data.</text>
</comment>
<organism evidence="3 4">
    <name type="scientific">Prorocentrum cordatum</name>
    <dbReference type="NCBI Taxonomy" id="2364126"/>
    <lineage>
        <taxon>Eukaryota</taxon>
        <taxon>Sar</taxon>
        <taxon>Alveolata</taxon>
        <taxon>Dinophyceae</taxon>
        <taxon>Prorocentrales</taxon>
        <taxon>Prorocentraceae</taxon>
        <taxon>Prorocentrum</taxon>
    </lineage>
</organism>
<evidence type="ECO:0000259" key="1">
    <source>
        <dbReference type="Pfam" id="PF00501"/>
    </source>
</evidence>
<evidence type="ECO:0000313" key="3">
    <source>
        <dbReference type="EMBL" id="CAK0906078.1"/>
    </source>
</evidence>
<evidence type="ECO:0000313" key="4">
    <source>
        <dbReference type="Proteomes" id="UP001189429"/>
    </source>
</evidence>